<evidence type="ECO:0000256" key="2">
    <source>
        <dbReference type="ARBA" id="ARBA00010388"/>
    </source>
</evidence>
<dbReference type="PANTHER" id="PTHR34583:SF2">
    <property type="entry name" value="ANTIPORTER SUBUNIT MNHC2-RELATED"/>
    <property type="match status" value="1"/>
</dbReference>
<keyword evidence="4 8" id="KW-0812">Transmembrane</keyword>
<feature type="transmembrane region" description="Helical" evidence="8">
    <location>
        <begin position="72"/>
        <end position="94"/>
    </location>
</feature>
<keyword evidence="10" id="KW-1185">Reference proteome</keyword>
<keyword evidence="5 8" id="KW-1133">Transmembrane helix</keyword>
<comment type="similarity">
    <text evidence="2">Belongs to the CPA3 antiporters (TC 2.A.63) subunit C family.</text>
</comment>
<evidence type="ECO:0000256" key="7">
    <source>
        <dbReference type="SAM" id="MobiDB-lite"/>
    </source>
</evidence>
<organism evidence="9 10">
    <name type="scientific">Rhodococcus rhodochrous J3</name>
    <dbReference type="NCBI Taxonomy" id="903528"/>
    <lineage>
        <taxon>Bacteria</taxon>
        <taxon>Bacillati</taxon>
        <taxon>Actinomycetota</taxon>
        <taxon>Actinomycetes</taxon>
        <taxon>Mycobacteriales</taxon>
        <taxon>Nocardiaceae</taxon>
        <taxon>Rhodococcus</taxon>
    </lineage>
</organism>
<feature type="region of interest" description="Disordered" evidence="7">
    <location>
        <begin position="112"/>
        <end position="154"/>
    </location>
</feature>
<evidence type="ECO:0000256" key="8">
    <source>
        <dbReference type="SAM" id="Phobius"/>
    </source>
</evidence>
<sequence length="256" mass="26806">MTANITLLAIVGVLVASGVYLLLERSIIKMLLGLLLAGNGINLLLLTLGGPAGHAPIVGVESDVEPDMADPLAQAMILTAIVITMGIAAFVLALTYRSYTYRARDEIENDPEDTLVSQRRSLADLPSRDRSDDPLTGIPSKSGDAFDAAGNPIPLDQLKNIEDLEAYEDLHDGDFDDPTDSAYTQNQDGTDESGAAGDAPAGDAAGAGSAEDADEADSAEDDTAAVRADDPDPEAPDPAEDEPTGDDEKNGKEDRR</sequence>
<name>A0ABY1MDJ9_RHORH</name>
<feature type="transmembrane region" description="Helical" evidence="8">
    <location>
        <begin position="6"/>
        <end position="23"/>
    </location>
</feature>
<dbReference type="PANTHER" id="PTHR34583">
    <property type="entry name" value="ANTIPORTER SUBUNIT MNHC2-RELATED"/>
    <property type="match status" value="1"/>
</dbReference>
<evidence type="ECO:0000256" key="3">
    <source>
        <dbReference type="ARBA" id="ARBA00022475"/>
    </source>
</evidence>
<dbReference type="Pfam" id="PF00420">
    <property type="entry name" value="Oxidored_q2"/>
    <property type="match status" value="1"/>
</dbReference>
<evidence type="ECO:0000313" key="10">
    <source>
        <dbReference type="Proteomes" id="UP000193566"/>
    </source>
</evidence>
<feature type="compositionally biased region" description="Acidic residues" evidence="7">
    <location>
        <begin position="231"/>
        <end position="245"/>
    </location>
</feature>
<feature type="region of interest" description="Disordered" evidence="7">
    <location>
        <begin position="170"/>
        <end position="256"/>
    </location>
</feature>
<evidence type="ECO:0000256" key="6">
    <source>
        <dbReference type="ARBA" id="ARBA00023136"/>
    </source>
</evidence>
<proteinExistence type="inferred from homology"/>
<evidence type="ECO:0000256" key="5">
    <source>
        <dbReference type="ARBA" id="ARBA00022989"/>
    </source>
</evidence>
<comment type="subcellular location">
    <subcellularLocation>
        <location evidence="1">Cell membrane</location>
        <topology evidence="1">Multi-pass membrane protein</topology>
    </subcellularLocation>
</comment>
<dbReference type="Gene3D" id="1.10.287.3510">
    <property type="match status" value="1"/>
</dbReference>
<evidence type="ECO:0000256" key="4">
    <source>
        <dbReference type="ARBA" id="ARBA00022692"/>
    </source>
</evidence>
<accession>A0ABY1MDJ9</accession>
<feature type="transmembrane region" description="Helical" evidence="8">
    <location>
        <begin position="30"/>
        <end position="52"/>
    </location>
</feature>
<evidence type="ECO:0000313" key="9">
    <source>
        <dbReference type="EMBL" id="SMG48079.1"/>
    </source>
</evidence>
<dbReference type="InterPro" id="IPR039428">
    <property type="entry name" value="NUOK/Mnh_C1-like"/>
</dbReference>
<comment type="caution">
    <text evidence="9">The sequence shown here is derived from an EMBL/GenBank/DDBJ whole genome shotgun (WGS) entry which is preliminary data.</text>
</comment>
<evidence type="ECO:0000256" key="1">
    <source>
        <dbReference type="ARBA" id="ARBA00004651"/>
    </source>
</evidence>
<reference evidence="9 10" key="1">
    <citation type="submission" date="2017-04" db="EMBL/GenBank/DDBJ databases">
        <authorList>
            <person name="Varghese N."/>
            <person name="Submissions S."/>
        </authorList>
    </citation>
    <scope>NUCLEOTIDE SEQUENCE [LARGE SCALE GENOMIC DNA]</scope>
    <source>
        <strain evidence="9 10">J3</strain>
    </source>
</reference>
<feature type="compositionally biased region" description="Acidic residues" evidence="7">
    <location>
        <begin position="211"/>
        <end position="223"/>
    </location>
</feature>
<feature type="compositionally biased region" description="Basic and acidic residues" evidence="7">
    <location>
        <begin position="246"/>
        <end position="256"/>
    </location>
</feature>
<keyword evidence="3" id="KW-1003">Cell membrane</keyword>
<protein>
    <submittedName>
        <fullName evidence="9">Multisubunit sodium/proton antiporter, MrpC subunit (TC 2.A.63.1)</fullName>
    </submittedName>
</protein>
<gene>
    <name evidence="9" type="ORF">SAMN02745947_03501</name>
</gene>
<dbReference type="Proteomes" id="UP000193566">
    <property type="component" value="Unassembled WGS sequence"/>
</dbReference>
<dbReference type="EMBL" id="FXAV01000009">
    <property type="protein sequence ID" value="SMG48079.1"/>
    <property type="molecule type" value="Genomic_DNA"/>
</dbReference>
<dbReference type="NCBIfam" id="NF005929">
    <property type="entry name" value="PRK07946.1"/>
    <property type="match status" value="1"/>
</dbReference>
<dbReference type="InterPro" id="IPR050601">
    <property type="entry name" value="CPA3_antiporter_subunitC"/>
</dbReference>
<keyword evidence="6 8" id="KW-0472">Membrane</keyword>
<feature type="compositionally biased region" description="Low complexity" evidence="7">
    <location>
        <begin position="192"/>
        <end position="210"/>
    </location>
</feature>